<evidence type="ECO:0000313" key="12">
    <source>
        <dbReference type="EMBL" id="EPS62750.1"/>
    </source>
</evidence>
<protein>
    <recommendedName>
        <fullName evidence="11">Ion transport domain-containing protein</fullName>
    </recommendedName>
</protein>
<dbReference type="EMBL" id="AUSU01005928">
    <property type="protein sequence ID" value="EPS62750.1"/>
    <property type="molecule type" value="Genomic_DNA"/>
</dbReference>
<dbReference type="SUPFAM" id="SSF81324">
    <property type="entry name" value="Voltage-gated potassium channels"/>
    <property type="match status" value="1"/>
</dbReference>
<evidence type="ECO:0000256" key="5">
    <source>
        <dbReference type="ARBA" id="ARBA00022882"/>
    </source>
</evidence>
<dbReference type="GO" id="GO:0005249">
    <property type="term" value="F:voltage-gated potassium channel activity"/>
    <property type="evidence" value="ECO:0007669"/>
    <property type="project" value="InterPro"/>
</dbReference>
<feature type="transmembrane region" description="Helical" evidence="10">
    <location>
        <begin position="39"/>
        <end position="56"/>
    </location>
</feature>
<evidence type="ECO:0000256" key="2">
    <source>
        <dbReference type="ARBA" id="ARBA00022538"/>
    </source>
</evidence>
<keyword evidence="5" id="KW-0851">Voltage-gated channel</keyword>
<evidence type="ECO:0000256" key="6">
    <source>
        <dbReference type="ARBA" id="ARBA00022958"/>
    </source>
</evidence>
<keyword evidence="8 10" id="KW-0472">Membrane</keyword>
<evidence type="ECO:0000256" key="1">
    <source>
        <dbReference type="ARBA" id="ARBA00004141"/>
    </source>
</evidence>
<evidence type="ECO:0000256" key="3">
    <source>
        <dbReference type="ARBA" id="ARBA00022692"/>
    </source>
</evidence>
<comment type="subcellular location">
    <subcellularLocation>
        <location evidence="1">Membrane</location>
        <topology evidence="1">Multi-pass membrane protein</topology>
    </subcellularLocation>
</comment>
<comment type="caution">
    <text evidence="12">The sequence shown here is derived from an EMBL/GenBank/DDBJ whole genome shotgun (WGS) entry which is preliminary data.</text>
</comment>
<keyword evidence="9" id="KW-0407">Ion channel</keyword>
<keyword evidence="2" id="KW-0633">Potassium transport</keyword>
<reference evidence="12 13" key="1">
    <citation type="journal article" date="2013" name="BMC Genomics">
        <title>The miniature genome of a carnivorous plant Genlisea aurea contains a low number of genes and short non-coding sequences.</title>
        <authorList>
            <person name="Leushkin E.V."/>
            <person name="Sutormin R.A."/>
            <person name="Nabieva E.R."/>
            <person name="Penin A.A."/>
            <person name="Kondrashov A.S."/>
            <person name="Logacheva M.D."/>
        </authorList>
    </citation>
    <scope>NUCLEOTIDE SEQUENCE [LARGE SCALE GENOMIC DNA]</scope>
</reference>
<accession>S8C7I6</accession>
<evidence type="ECO:0000313" key="13">
    <source>
        <dbReference type="Proteomes" id="UP000015453"/>
    </source>
</evidence>
<keyword evidence="3 10" id="KW-0812">Transmembrane</keyword>
<dbReference type="PANTHER" id="PTHR45743:SF27">
    <property type="entry name" value="POTASSIUM CHANNEL KAT3"/>
    <property type="match status" value="1"/>
</dbReference>
<evidence type="ECO:0000256" key="8">
    <source>
        <dbReference type="ARBA" id="ARBA00023136"/>
    </source>
</evidence>
<dbReference type="InterPro" id="IPR005821">
    <property type="entry name" value="Ion_trans_dom"/>
</dbReference>
<keyword evidence="4" id="KW-0631">Potassium channel</keyword>
<dbReference type="InterPro" id="IPR045319">
    <property type="entry name" value="KAT/AKT"/>
</dbReference>
<keyword evidence="6" id="KW-0630">Potassium</keyword>
<feature type="transmembrane region" description="Helical" evidence="10">
    <location>
        <begin position="76"/>
        <end position="95"/>
    </location>
</feature>
<keyword evidence="5" id="KW-0406">Ion transport</keyword>
<evidence type="ECO:0000256" key="4">
    <source>
        <dbReference type="ARBA" id="ARBA00022826"/>
    </source>
</evidence>
<sequence>MEDKEERLTSVSGTVSGQDGDPVVLGRFVVNPFDRRYRWWRTFLAVLVVYSSWSSPFELSFRKTSSAGSALVPIDLAVDFFFGIDIVLTFFVAYLDDSTYLLVDRHDRIAMRL</sequence>
<evidence type="ECO:0000259" key="11">
    <source>
        <dbReference type="Pfam" id="PF00520"/>
    </source>
</evidence>
<evidence type="ECO:0000256" key="10">
    <source>
        <dbReference type="SAM" id="Phobius"/>
    </source>
</evidence>
<name>S8C7I6_9LAMI</name>
<dbReference type="GO" id="GO:0034702">
    <property type="term" value="C:monoatomic ion channel complex"/>
    <property type="evidence" value="ECO:0007669"/>
    <property type="project" value="UniProtKB-KW"/>
</dbReference>
<evidence type="ECO:0000256" key="7">
    <source>
        <dbReference type="ARBA" id="ARBA00022989"/>
    </source>
</evidence>
<dbReference type="AlphaFoldDB" id="S8C7I6"/>
<evidence type="ECO:0000256" key="9">
    <source>
        <dbReference type="ARBA" id="ARBA00023303"/>
    </source>
</evidence>
<keyword evidence="13" id="KW-1185">Reference proteome</keyword>
<keyword evidence="5" id="KW-0813">Transport</keyword>
<keyword evidence="7 10" id="KW-1133">Transmembrane helix</keyword>
<proteinExistence type="predicted"/>
<dbReference type="Proteomes" id="UP000015453">
    <property type="component" value="Unassembled WGS sequence"/>
</dbReference>
<dbReference type="OrthoDB" id="2021138at2759"/>
<gene>
    <name evidence="12" type="ORF">M569_12039</name>
</gene>
<feature type="domain" description="Ion transport" evidence="11">
    <location>
        <begin position="37"/>
        <end position="100"/>
    </location>
</feature>
<organism evidence="12 13">
    <name type="scientific">Genlisea aurea</name>
    <dbReference type="NCBI Taxonomy" id="192259"/>
    <lineage>
        <taxon>Eukaryota</taxon>
        <taxon>Viridiplantae</taxon>
        <taxon>Streptophyta</taxon>
        <taxon>Embryophyta</taxon>
        <taxon>Tracheophyta</taxon>
        <taxon>Spermatophyta</taxon>
        <taxon>Magnoliopsida</taxon>
        <taxon>eudicotyledons</taxon>
        <taxon>Gunneridae</taxon>
        <taxon>Pentapetalae</taxon>
        <taxon>asterids</taxon>
        <taxon>lamiids</taxon>
        <taxon>Lamiales</taxon>
        <taxon>Lentibulariaceae</taxon>
        <taxon>Genlisea</taxon>
    </lineage>
</organism>
<dbReference type="Pfam" id="PF00520">
    <property type="entry name" value="Ion_trans"/>
    <property type="match status" value="1"/>
</dbReference>
<dbReference type="PANTHER" id="PTHR45743">
    <property type="entry name" value="POTASSIUM CHANNEL AKT1"/>
    <property type="match status" value="1"/>
</dbReference>